<dbReference type="EMBL" id="GDHC01004007">
    <property type="protein sequence ID" value="JAQ14622.1"/>
    <property type="molecule type" value="Transcribed_RNA"/>
</dbReference>
<feature type="transmembrane region" description="Helical" evidence="2">
    <location>
        <begin position="21"/>
        <end position="49"/>
    </location>
</feature>
<dbReference type="SMART" id="SM00315">
    <property type="entry name" value="RGS"/>
    <property type="match status" value="1"/>
</dbReference>
<dbReference type="Gene3D" id="3.30.1520.10">
    <property type="entry name" value="Phox-like domain"/>
    <property type="match status" value="1"/>
</dbReference>
<dbReference type="AlphaFoldDB" id="A0A146M6G8"/>
<evidence type="ECO:0000259" key="4">
    <source>
        <dbReference type="PROSITE" id="PS51207"/>
    </source>
</evidence>
<feature type="compositionally biased region" description="Low complexity" evidence="1">
    <location>
        <begin position="458"/>
        <end position="469"/>
    </location>
</feature>
<dbReference type="InterPro" id="IPR016137">
    <property type="entry name" value="RGS"/>
</dbReference>
<organism evidence="5">
    <name type="scientific">Lygus hesperus</name>
    <name type="common">Western plant bug</name>
    <dbReference type="NCBI Taxonomy" id="30085"/>
    <lineage>
        <taxon>Eukaryota</taxon>
        <taxon>Metazoa</taxon>
        <taxon>Ecdysozoa</taxon>
        <taxon>Arthropoda</taxon>
        <taxon>Hexapoda</taxon>
        <taxon>Insecta</taxon>
        <taxon>Pterygota</taxon>
        <taxon>Neoptera</taxon>
        <taxon>Paraneoptera</taxon>
        <taxon>Hemiptera</taxon>
        <taxon>Heteroptera</taxon>
        <taxon>Panheteroptera</taxon>
        <taxon>Cimicomorpha</taxon>
        <taxon>Miridae</taxon>
        <taxon>Mirini</taxon>
        <taxon>Lygus</taxon>
    </lineage>
</organism>
<dbReference type="PROSITE" id="PS51207">
    <property type="entry name" value="PXA"/>
    <property type="match status" value="1"/>
</dbReference>
<protein>
    <submittedName>
        <fullName evidence="5">Sorting nexin-14</fullName>
    </submittedName>
</protein>
<dbReference type="Pfam" id="PF00615">
    <property type="entry name" value="RGS"/>
    <property type="match status" value="1"/>
</dbReference>
<dbReference type="InterPro" id="IPR036871">
    <property type="entry name" value="PX_dom_sf"/>
</dbReference>
<dbReference type="InterPro" id="IPR001683">
    <property type="entry name" value="PX_dom"/>
</dbReference>
<dbReference type="GO" id="GO:0035091">
    <property type="term" value="F:phosphatidylinositol binding"/>
    <property type="evidence" value="ECO:0007669"/>
    <property type="project" value="InterPro"/>
</dbReference>
<dbReference type="SMART" id="SM00313">
    <property type="entry name" value="PXA"/>
    <property type="match status" value="1"/>
</dbReference>
<dbReference type="PANTHER" id="PTHR22775:SF44">
    <property type="entry name" value="SORTING NEXIN-14"/>
    <property type="match status" value="1"/>
</dbReference>
<evidence type="ECO:0000256" key="2">
    <source>
        <dbReference type="SAM" id="Phobius"/>
    </source>
</evidence>
<dbReference type="PROSITE" id="PS50132">
    <property type="entry name" value="RGS"/>
    <property type="match status" value="1"/>
</dbReference>
<dbReference type="InterPro" id="IPR003114">
    <property type="entry name" value="Phox_assoc"/>
</dbReference>
<dbReference type="InterPro" id="IPR044926">
    <property type="entry name" value="RGS_subdomain_2"/>
</dbReference>
<dbReference type="SUPFAM" id="SSF64268">
    <property type="entry name" value="PX domain"/>
    <property type="match status" value="1"/>
</dbReference>
<name>A0A146M6G8_LYGHE</name>
<dbReference type="PANTHER" id="PTHR22775">
    <property type="entry name" value="SORTING NEXIN"/>
    <property type="match status" value="1"/>
</dbReference>
<evidence type="ECO:0000259" key="3">
    <source>
        <dbReference type="PROSITE" id="PS50132"/>
    </source>
</evidence>
<dbReference type="GO" id="GO:0097352">
    <property type="term" value="P:autophagosome maturation"/>
    <property type="evidence" value="ECO:0007669"/>
    <property type="project" value="TreeGrafter"/>
</dbReference>
<evidence type="ECO:0000256" key="1">
    <source>
        <dbReference type="SAM" id="MobiDB-lite"/>
    </source>
</evidence>
<dbReference type="SUPFAM" id="SSF48097">
    <property type="entry name" value="Regulator of G-protein signaling, RGS"/>
    <property type="match status" value="1"/>
</dbReference>
<sequence>MERDAPKKIYFSLLRDRFLQSVSVTLLLVVVFSSVFFGLLSGLTVVLFYCLGVALPVYIIRNGELRAPSWLSPVVYRLVKKEKSVPANESLKCNVCGDQNCNREKIVHKQKPWAGLNVPQEIDGAVETLLEKCLEEYVQSWYSKVSVDSSFPTELRQNVRYAACVILNRLLKVDLGVFLAHKIIPVVTQHVNVCLQNEKVDNPKRILYHPALFSRKVELDYLRHRVLEILPIILEQKNLKCNLFSGIVTEVLAGWILLPLASTADTTVLNNLLLILLGSSQLTSYPPSDLEKVEFLAKFANNHVGLESNHRALHPDMCNILKDQSLLYAFMQFLKDQGAVHVLNFCLDVDNFNKRMLNPELSTNDLELLHRDAWDLFSVYFSPHSPDNIGFPSELVVQMRKVLSKDVTKLRTSPPLFMAYEHAYGLLDKNYCPLFHTSDEFYQWLCGPRTPASINLSGASSPSIPGSPAKHGRINRRNESTVSKLSTRLHKIKGALRAPTVDGHPFDTDVLPLDTDTEFGEELEEEEERDLTSYRVRINNADTKLDLVTGKLTPTYIITVQKLGDGGRLEEEWCVERRLADFYSLEGKLTEFHGDFPDTQLPPCGLLAPSPPTNADVYEIYLQKLIANPSLRGSDLLYRFLTPSSLDFGAEDNAFGRLLRKSVPLSLRKERGQNTDHFIATFFQSTDTKKTKSEWKEGSCDVKPRNIRCLTNTVFRDNLGISLYNFPQSPPANGPTVLRVTGPSDALLIFGAKVFKVPNFLLRLALAVHSLLNKGLDSMFCIYIDKKLRSLLVPQRIAHLIHLLHWIVFEKHTKSDPKEVASKVEERISQLSGVKHTFYQTLYKLVQNRILNKQLLYTILDLVLDELFPETASISK</sequence>
<keyword evidence="2" id="KW-0812">Transmembrane</keyword>
<gene>
    <name evidence="5" type="primary">Snx14_1</name>
    <name evidence="5" type="ORF">g.43037</name>
</gene>
<dbReference type="GO" id="GO:0005770">
    <property type="term" value="C:late endosome"/>
    <property type="evidence" value="ECO:0007669"/>
    <property type="project" value="TreeGrafter"/>
</dbReference>
<keyword evidence="2" id="KW-0472">Membrane</keyword>
<dbReference type="Pfam" id="PF00787">
    <property type="entry name" value="PX"/>
    <property type="match status" value="1"/>
</dbReference>
<dbReference type="Gene3D" id="1.10.167.10">
    <property type="entry name" value="Regulator of G-protein Signalling 4, domain 2"/>
    <property type="match status" value="1"/>
</dbReference>
<reference evidence="5" key="1">
    <citation type="journal article" date="2016" name="Gigascience">
        <title>De novo construction of an expanded transcriptome assembly for the western tarnished plant bug, Lygus hesperus.</title>
        <authorList>
            <person name="Tassone E.E."/>
            <person name="Geib S.M."/>
            <person name="Hall B."/>
            <person name="Fabrick J.A."/>
            <person name="Brent C.S."/>
            <person name="Hull J.J."/>
        </authorList>
    </citation>
    <scope>NUCLEOTIDE SEQUENCE</scope>
</reference>
<dbReference type="Pfam" id="PF02194">
    <property type="entry name" value="PXA"/>
    <property type="match status" value="1"/>
</dbReference>
<feature type="domain" description="PXA" evidence="4">
    <location>
        <begin position="119"/>
        <end position="281"/>
    </location>
</feature>
<keyword evidence="2" id="KW-1133">Transmembrane helix</keyword>
<feature type="region of interest" description="Disordered" evidence="1">
    <location>
        <begin position="458"/>
        <end position="480"/>
    </location>
</feature>
<evidence type="ECO:0000313" key="5">
    <source>
        <dbReference type="EMBL" id="JAQ14622.1"/>
    </source>
</evidence>
<accession>A0A146M6G8</accession>
<feature type="domain" description="RGS" evidence="3">
    <location>
        <begin position="316"/>
        <end position="445"/>
    </location>
</feature>
<proteinExistence type="predicted"/>
<dbReference type="InterPro" id="IPR036305">
    <property type="entry name" value="RGS_sf"/>
</dbReference>